<keyword evidence="1" id="KW-0812">Transmembrane</keyword>
<feature type="transmembrane region" description="Helical" evidence="1">
    <location>
        <begin position="5"/>
        <end position="25"/>
    </location>
</feature>
<proteinExistence type="predicted"/>
<organism evidence="2 3">
    <name type="scientific">Limnoglobus roseus</name>
    <dbReference type="NCBI Taxonomy" id="2598579"/>
    <lineage>
        <taxon>Bacteria</taxon>
        <taxon>Pseudomonadati</taxon>
        <taxon>Planctomycetota</taxon>
        <taxon>Planctomycetia</taxon>
        <taxon>Gemmatales</taxon>
        <taxon>Gemmataceae</taxon>
        <taxon>Limnoglobus</taxon>
    </lineage>
</organism>
<protein>
    <submittedName>
        <fullName evidence="2">Uncharacterized protein</fullName>
    </submittedName>
</protein>
<evidence type="ECO:0000313" key="2">
    <source>
        <dbReference type="EMBL" id="QEL14178.1"/>
    </source>
</evidence>
<dbReference type="Proteomes" id="UP000324974">
    <property type="component" value="Chromosome"/>
</dbReference>
<evidence type="ECO:0000256" key="1">
    <source>
        <dbReference type="SAM" id="Phobius"/>
    </source>
</evidence>
<sequence>MRRRILIGMAALAIGTAFILGFNWWTSPRRKAIATGTIERVTIWAQPVQRPGETGSNSGHQAPKGSRVEVYEHFILVTPAGGPTELSPHGWYTNLEFRAN</sequence>
<keyword evidence="3" id="KW-1185">Reference proteome</keyword>
<keyword evidence="1" id="KW-1133">Transmembrane helix</keyword>
<name>A0A5C1AAW3_9BACT</name>
<reference evidence="3" key="1">
    <citation type="submission" date="2019-08" db="EMBL/GenBank/DDBJ databases">
        <title>Limnoglobus roseus gen. nov., sp. nov., a novel freshwater planctomycete with a giant genome from the family Gemmataceae.</title>
        <authorList>
            <person name="Kulichevskaya I.S."/>
            <person name="Naumoff D.G."/>
            <person name="Miroshnikov K."/>
            <person name="Ivanova A."/>
            <person name="Philippov D.A."/>
            <person name="Hakobyan A."/>
            <person name="Rijpstra I.C."/>
            <person name="Sinninghe Damste J.S."/>
            <person name="Liesack W."/>
            <person name="Dedysh S.N."/>
        </authorList>
    </citation>
    <scope>NUCLEOTIDE SEQUENCE [LARGE SCALE GENOMIC DNA]</scope>
    <source>
        <strain evidence="3">PX52</strain>
    </source>
</reference>
<gene>
    <name evidence="2" type="ORF">PX52LOC_01048</name>
</gene>
<dbReference type="KEGG" id="lrs:PX52LOC_01048"/>
<keyword evidence="1" id="KW-0472">Membrane</keyword>
<accession>A0A5C1AAW3</accession>
<dbReference type="EMBL" id="CP042425">
    <property type="protein sequence ID" value="QEL14178.1"/>
    <property type="molecule type" value="Genomic_DNA"/>
</dbReference>
<dbReference type="AlphaFoldDB" id="A0A5C1AAW3"/>
<evidence type="ECO:0000313" key="3">
    <source>
        <dbReference type="Proteomes" id="UP000324974"/>
    </source>
</evidence>